<protein>
    <submittedName>
        <fullName evidence="2">Uncharacterized protein</fullName>
    </submittedName>
</protein>
<evidence type="ECO:0000313" key="3">
    <source>
        <dbReference type="Proteomes" id="UP001375240"/>
    </source>
</evidence>
<dbReference type="Proteomes" id="UP001375240">
    <property type="component" value="Unassembled WGS sequence"/>
</dbReference>
<sequence length="186" mass="20218">MSKEPEDRQPLVPEPMGNWKLSTSSSSIAAPPAPKVRDFAYSPTNELAHPPLQKDTHESYLHLPAIESDSEDDACMPPLARPGPHSRKKARVPVKPDVKPTAAHDMSSDADAEDNVAPPSERVDKKGKKRVRGVDGAVEDVADELPPASVVDSSVVTNCEDERAEAAARRGCWLSRCFSCCCWCCE</sequence>
<evidence type="ECO:0000256" key="1">
    <source>
        <dbReference type="SAM" id="MobiDB-lite"/>
    </source>
</evidence>
<reference evidence="2 3" key="1">
    <citation type="submission" date="2019-10" db="EMBL/GenBank/DDBJ databases">
        <authorList>
            <person name="Palmer J.M."/>
        </authorList>
    </citation>
    <scope>NUCLEOTIDE SEQUENCE [LARGE SCALE GENOMIC DNA]</scope>
    <source>
        <strain evidence="2 3">TWF696</strain>
    </source>
</reference>
<keyword evidence="3" id="KW-1185">Reference proteome</keyword>
<dbReference type="EMBL" id="JAVHNQ010000005">
    <property type="protein sequence ID" value="KAK6346915.1"/>
    <property type="molecule type" value="Genomic_DNA"/>
</dbReference>
<proteinExistence type="predicted"/>
<name>A0AAV9UTY4_9PEZI</name>
<organism evidence="2 3">
    <name type="scientific">Orbilia brochopaga</name>
    <dbReference type="NCBI Taxonomy" id="3140254"/>
    <lineage>
        <taxon>Eukaryota</taxon>
        <taxon>Fungi</taxon>
        <taxon>Dikarya</taxon>
        <taxon>Ascomycota</taxon>
        <taxon>Pezizomycotina</taxon>
        <taxon>Orbiliomycetes</taxon>
        <taxon>Orbiliales</taxon>
        <taxon>Orbiliaceae</taxon>
        <taxon>Orbilia</taxon>
    </lineage>
</organism>
<dbReference type="AlphaFoldDB" id="A0AAV9UTY4"/>
<comment type="caution">
    <text evidence="2">The sequence shown here is derived from an EMBL/GenBank/DDBJ whole genome shotgun (WGS) entry which is preliminary data.</text>
</comment>
<gene>
    <name evidence="2" type="ORF">TWF696_007015</name>
</gene>
<feature type="region of interest" description="Disordered" evidence="1">
    <location>
        <begin position="1"/>
        <end position="132"/>
    </location>
</feature>
<accession>A0AAV9UTY4</accession>
<evidence type="ECO:0000313" key="2">
    <source>
        <dbReference type="EMBL" id="KAK6346915.1"/>
    </source>
</evidence>